<dbReference type="HAMAP" id="MF_01185">
    <property type="entry name" value="FliW"/>
    <property type="match status" value="1"/>
</dbReference>
<comment type="subunit">
    <text evidence="4">Interacts with translational regulator CsrA and flagellin(s).</text>
</comment>
<dbReference type="InterPro" id="IPR024046">
    <property type="entry name" value="Flagellar_assmbl_FliW_dom_sf"/>
</dbReference>
<comment type="subcellular location">
    <subcellularLocation>
        <location evidence="4">Cytoplasm</location>
    </subcellularLocation>
</comment>
<dbReference type="RefSeq" id="WP_340291775.1">
    <property type="nucleotide sequence ID" value="NZ_JBBEOI010000049.1"/>
</dbReference>
<dbReference type="SUPFAM" id="SSF141457">
    <property type="entry name" value="BH3618-like"/>
    <property type="match status" value="1"/>
</dbReference>
<dbReference type="PANTHER" id="PTHR39190">
    <property type="entry name" value="FLAGELLAR ASSEMBLY FACTOR FLIW"/>
    <property type="match status" value="1"/>
</dbReference>
<evidence type="ECO:0000256" key="2">
    <source>
        <dbReference type="ARBA" id="ARBA00022795"/>
    </source>
</evidence>
<evidence type="ECO:0000313" key="6">
    <source>
        <dbReference type="Proteomes" id="UP001595685"/>
    </source>
</evidence>
<dbReference type="InterPro" id="IPR003775">
    <property type="entry name" value="Flagellar_assembly_factor_FliW"/>
</dbReference>
<proteinExistence type="inferred from homology"/>
<keyword evidence="4" id="KW-0143">Chaperone</keyword>
<keyword evidence="2 4" id="KW-1005">Bacterial flagellum biogenesis</keyword>
<keyword evidence="3 4" id="KW-0810">Translation regulation</keyword>
<accession>A0ABV7WKP3</accession>
<evidence type="ECO:0000256" key="1">
    <source>
        <dbReference type="ARBA" id="ARBA00022490"/>
    </source>
</evidence>
<protein>
    <recommendedName>
        <fullName evidence="4">Flagellar assembly factor FliW</fullName>
    </recommendedName>
</protein>
<evidence type="ECO:0000256" key="3">
    <source>
        <dbReference type="ARBA" id="ARBA00022845"/>
    </source>
</evidence>
<evidence type="ECO:0000313" key="5">
    <source>
        <dbReference type="EMBL" id="MFC3689482.1"/>
    </source>
</evidence>
<comment type="function">
    <text evidence="4">Acts as an anti-CsrA protein, binds CsrA and prevents it from repressing translation of its target genes, one of which is flagellin. Binds to flagellin and participates in the assembly of the flagellum.</text>
</comment>
<keyword evidence="5" id="KW-0966">Cell projection</keyword>
<reference evidence="6" key="1">
    <citation type="journal article" date="2019" name="Int. J. Syst. Evol. Microbiol.">
        <title>The Global Catalogue of Microorganisms (GCM) 10K type strain sequencing project: providing services to taxonomists for standard genome sequencing and annotation.</title>
        <authorList>
            <consortium name="The Broad Institute Genomics Platform"/>
            <consortium name="The Broad Institute Genome Sequencing Center for Infectious Disease"/>
            <person name="Wu L."/>
            <person name="Ma J."/>
        </authorList>
    </citation>
    <scope>NUCLEOTIDE SEQUENCE [LARGE SCALE GENOMIC DNA]</scope>
    <source>
        <strain evidence="6">NCAIM B.02333</strain>
    </source>
</reference>
<sequence>MSVMTEETTLTGGRAVQLVHPLPGLPGVTRYRLRGLDEAGVLFTLDSEEGEAVEVSLLLAAPWAFFPDYAPVLSDEDVDLLGLSRAEDALLFVVLTAGETAAGSTANLLAPVVVNQVDDRAVQVLLTGTELPVRAPLAAAA</sequence>
<evidence type="ECO:0000256" key="4">
    <source>
        <dbReference type="HAMAP-Rule" id="MF_01185"/>
    </source>
</evidence>
<dbReference type="PANTHER" id="PTHR39190:SF1">
    <property type="entry name" value="FLAGELLAR ASSEMBLY FACTOR FLIW"/>
    <property type="match status" value="1"/>
</dbReference>
<keyword evidence="5" id="KW-0282">Flagellum</keyword>
<dbReference type="Pfam" id="PF02623">
    <property type="entry name" value="FliW"/>
    <property type="match status" value="1"/>
</dbReference>
<gene>
    <name evidence="4 5" type="primary">fliW</name>
    <name evidence="5" type="ORF">ACFOLH_14115</name>
</gene>
<dbReference type="Gene3D" id="2.30.290.10">
    <property type="entry name" value="BH3618-like"/>
    <property type="match status" value="1"/>
</dbReference>
<keyword evidence="1 4" id="KW-0963">Cytoplasm</keyword>
<dbReference type="Proteomes" id="UP001595685">
    <property type="component" value="Unassembled WGS sequence"/>
</dbReference>
<comment type="similarity">
    <text evidence="4">Belongs to the FliW family.</text>
</comment>
<organism evidence="5 6">
    <name type="scientific">Aquipuribacter hungaricus</name>
    <dbReference type="NCBI Taxonomy" id="545624"/>
    <lineage>
        <taxon>Bacteria</taxon>
        <taxon>Bacillati</taxon>
        <taxon>Actinomycetota</taxon>
        <taxon>Actinomycetes</taxon>
        <taxon>Micrococcales</taxon>
        <taxon>Intrasporangiaceae</taxon>
        <taxon>Aquipuribacter</taxon>
    </lineage>
</organism>
<keyword evidence="6" id="KW-1185">Reference proteome</keyword>
<keyword evidence="5" id="KW-0969">Cilium</keyword>
<name>A0ABV7WKP3_9MICO</name>
<comment type="caution">
    <text evidence="5">The sequence shown here is derived from an EMBL/GenBank/DDBJ whole genome shotgun (WGS) entry which is preliminary data.</text>
</comment>
<dbReference type="EMBL" id="JBHRWW010000010">
    <property type="protein sequence ID" value="MFC3689482.1"/>
    <property type="molecule type" value="Genomic_DNA"/>
</dbReference>